<dbReference type="AlphaFoldDB" id="A0A917PNA2"/>
<sequence>MKFHPIALQHAPLLHHLYLRTPDYFALLGTRPPSLGEVERDVQTALFDPRRCLELIYPDASGDAEPIGSLDYKLDFPEAGDVTINLLLIRGDLQSSGLGQQAVRHLEMRLQTAPHANTARELHAPRLLASVLGVNPRAVAFWQRLGFSFATDARPVMTWYAKPLGHSSAPLAATS</sequence>
<reference evidence="2" key="2">
    <citation type="submission" date="2020-09" db="EMBL/GenBank/DDBJ databases">
        <authorList>
            <person name="Sun Q."/>
            <person name="Ohkuma M."/>
        </authorList>
    </citation>
    <scope>NUCLEOTIDE SEQUENCE</scope>
    <source>
        <strain evidence="2">JCM 14371</strain>
    </source>
</reference>
<dbReference type="Pfam" id="PF00583">
    <property type="entry name" value="Acetyltransf_1"/>
    <property type="match status" value="1"/>
</dbReference>
<gene>
    <name evidence="2" type="ORF">GCM10008939_31990</name>
</gene>
<evidence type="ECO:0000259" key="1">
    <source>
        <dbReference type="PROSITE" id="PS51186"/>
    </source>
</evidence>
<reference evidence="2" key="1">
    <citation type="journal article" date="2014" name="Int. J. Syst. Evol. Microbiol.">
        <title>Complete genome sequence of Corynebacterium casei LMG S-19264T (=DSM 44701T), isolated from a smear-ripened cheese.</title>
        <authorList>
            <consortium name="US DOE Joint Genome Institute (JGI-PGF)"/>
            <person name="Walter F."/>
            <person name="Albersmeier A."/>
            <person name="Kalinowski J."/>
            <person name="Ruckert C."/>
        </authorList>
    </citation>
    <scope>NUCLEOTIDE SEQUENCE</scope>
    <source>
        <strain evidence="2">JCM 14371</strain>
    </source>
</reference>
<organism evidence="2 3">
    <name type="scientific">Deinococcus aquiradiocola</name>
    <dbReference type="NCBI Taxonomy" id="393059"/>
    <lineage>
        <taxon>Bacteria</taxon>
        <taxon>Thermotogati</taxon>
        <taxon>Deinococcota</taxon>
        <taxon>Deinococci</taxon>
        <taxon>Deinococcales</taxon>
        <taxon>Deinococcaceae</taxon>
        <taxon>Deinococcus</taxon>
    </lineage>
</organism>
<dbReference type="RefSeq" id="WP_188964309.1">
    <property type="nucleotide sequence ID" value="NZ_BMOE01000014.1"/>
</dbReference>
<comment type="caution">
    <text evidence="2">The sequence shown here is derived from an EMBL/GenBank/DDBJ whole genome shotgun (WGS) entry which is preliminary data.</text>
</comment>
<dbReference type="SUPFAM" id="SSF55729">
    <property type="entry name" value="Acyl-CoA N-acyltransferases (Nat)"/>
    <property type="match status" value="1"/>
</dbReference>
<name>A0A917PNA2_9DEIO</name>
<dbReference type="Gene3D" id="3.40.630.30">
    <property type="match status" value="1"/>
</dbReference>
<dbReference type="EMBL" id="BMOE01000014">
    <property type="protein sequence ID" value="GGJ85711.1"/>
    <property type="molecule type" value="Genomic_DNA"/>
</dbReference>
<dbReference type="InterPro" id="IPR016181">
    <property type="entry name" value="Acyl_CoA_acyltransferase"/>
</dbReference>
<dbReference type="InterPro" id="IPR000182">
    <property type="entry name" value="GNAT_dom"/>
</dbReference>
<protein>
    <submittedName>
        <fullName evidence="2">N-acetyltransferase</fullName>
    </submittedName>
</protein>
<evidence type="ECO:0000313" key="3">
    <source>
        <dbReference type="Proteomes" id="UP000635726"/>
    </source>
</evidence>
<evidence type="ECO:0000313" key="2">
    <source>
        <dbReference type="EMBL" id="GGJ85711.1"/>
    </source>
</evidence>
<keyword evidence="3" id="KW-1185">Reference proteome</keyword>
<accession>A0A917PNA2</accession>
<dbReference type="Proteomes" id="UP000635726">
    <property type="component" value="Unassembled WGS sequence"/>
</dbReference>
<feature type="domain" description="N-acetyltransferase" evidence="1">
    <location>
        <begin position="1"/>
        <end position="165"/>
    </location>
</feature>
<dbReference type="GO" id="GO:0016747">
    <property type="term" value="F:acyltransferase activity, transferring groups other than amino-acyl groups"/>
    <property type="evidence" value="ECO:0007669"/>
    <property type="project" value="InterPro"/>
</dbReference>
<proteinExistence type="predicted"/>
<dbReference type="PROSITE" id="PS51186">
    <property type="entry name" value="GNAT"/>
    <property type="match status" value="1"/>
</dbReference>